<sequence>SSSQTLCRETIVWKQLHHHNILPFIGVDDITFPDKHSLISPCMDNGNVVRYLKKHPDHNRLTCIREIAAAIEFIHSFDPRVVHGDIRGSNIIVNDAGQCCLADFGASIIVATNLPSNNTMGHNTQWWLCPELQEYDPTKYCQEFLPGRDIYALGCTIIEIYTLQVPFFHVPRNAV</sequence>
<dbReference type="PROSITE" id="PS50011">
    <property type="entry name" value="PROTEIN_KINASE_DOM"/>
    <property type="match status" value="1"/>
</dbReference>
<dbReference type="InterPro" id="IPR008266">
    <property type="entry name" value="Tyr_kinase_AS"/>
</dbReference>
<dbReference type="CDD" id="cd00180">
    <property type="entry name" value="PKc"/>
    <property type="match status" value="1"/>
</dbReference>
<evidence type="ECO:0000313" key="2">
    <source>
        <dbReference type="EMBL" id="PBK61348.1"/>
    </source>
</evidence>
<dbReference type="SMART" id="SM00220">
    <property type="entry name" value="S_TKc"/>
    <property type="match status" value="1"/>
</dbReference>
<keyword evidence="2" id="KW-0418">Kinase</keyword>
<dbReference type="AlphaFoldDB" id="A0A2H3B5S0"/>
<dbReference type="GO" id="GO:0004674">
    <property type="term" value="F:protein serine/threonine kinase activity"/>
    <property type="evidence" value="ECO:0007669"/>
    <property type="project" value="TreeGrafter"/>
</dbReference>
<dbReference type="EMBL" id="KZ293476">
    <property type="protein sequence ID" value="PBK61348.1"/>
    <property type="molecule type" value="Genomic_DNA"/>
</dbReference>
<dbReference type="GO" id="GO:0005524">
    <property type="term" value="F:ATP binding"/>
    <property type="evidence" value="ECO:0007669"/>
    <property type="project" value="InterPro"/>
</dbReference>
<name>A0A2H3B5S0_9AGAR</name>
<accession>A0A2H3B5S0</accession>
<dbReference type="InterPro" id="IPR000719">
    <property type="entry name" value="Prot_kinase_dom"/>
</dbReference>
<dbReference type="SUPFAM" id="SSF56112">
    <property type="entry name" value="Protein kinase-like (PK-like)"/>
    <property type="match status" value="1"/>
</dbReference>
<dbReference type="PROSITE" id="PS00109">
    <property type="entry name" value="PROTEIN_KINASE_TYR"/>
    <property type="match status" value="1"/>
</dbReference>
<dbReference type="PANTHER" id="PTHR44329">
    <property type="entry name" value="SERINE/THREONINE-PROTEIN KINASE TNNI3K-RELATED"/>
    <property type="match status" value="1"/>
</dbReference>
<feature type="non-terminal residue" evidence="2">
    <location>
        <position position="175"/>
    </location>
</feature>
<dbReference type="STRING" id="1076256.A0A2H3B5S0"/>
<dbReference type="Gene3D" id="1.10.510.10">
    <property type="entry name" value="Transferase(Phosphotransferase) domain 1"/>
    <property type="match status" value="1"/>
</dbReference>
<evidence type="ECO:0000259" key="1">
    <source>
        <dbReference type="PROSITE" id="PS50011"/>
    </source>
</evidence>
<evidence type="ECO:0000313" key="3">
    <source>
        <dbReference type="Proteomes" id="UP000218334"/>
    </source>
</evidence>
<feature type="non-terminal residue" evidence="2">
    <location>
        <position position="1"/>
    </location>
</feature>
<gene>
    <name evidence="2" type="ORF">ARMSODRAFT_854638</name>
</gene>
<keyword evidence="2" id="KW-0808">Transferase</keyword>
<organism evidence="2 3">
    <name type="scientific">Armillaria solidipes</name>
    <dbReference type="NCBI Taxonomy" id="1076256"/>
    <lineage>
        <taxon>Eukaryota</taxon>
        <taxon>Fungi</taxon>
        <taxon>Dikarya</taxon>
        <taxon>Basidiomycota</taxon>
        <taxon>Agaricomycotina</taxon>
        <taxon>Agaricomycetes</taxon>
        <taxon>Agaricomycetidae</taxon>
        <taxon>Agaricales</taxon>
        <taxon>Marasmiineae</taxon>
        <taxon>Physalacriaceae</taxon>
        <taxon>Armillaria</taxon>
    </lineage>
</organism>
<reference evidence="3" key="1">
    <citation type="journal article" date="2017" name="Nat. Ecol. Evol.">
        <title>Genome expansion and lineage-specific genetic innovations in the forest pathogenic fungi Armillaria.</title>
        <authorList>
            <person name="Sipos G."/>
            <person name="Prasanna A.N."/>
            <person name="Walter M.C."/>
            <person name="O'Connor E."/>
            <person name="Balint B."/>
            <person name="Krizsan K."/>
            <person name="Kiss B."/>
            <person name="Hess J."/>
            <person name="Varga T."/>
            <person name="Slot J."/>
            <person name="Riley R."/>
            <person name="Boka B."/>
            <person name="Rigling D."/>
            <person name="Barry K."/>
            <person name="Lee J."/>
            <person name="Mihaltcheva S."/>
            <person name="LaButti K."/>
            <person name="Lipzen A."/>
            <person name="Waldron R."/>
            <person name="Moloney N.M."/>
            <person name="Sperisen C."/>
            <person name="Kredics L."/>
            <person name="Vagvoelgyi C."/>
            <person name="Patrignani A."/>
            <person name="Fitzpatrick D."/>
            <person name="Nagy I."/>
            <person name="Doyle S."/>
            <person name="Anderson J.B."/>
            <person name="Grigoriev I.V."/>
            <person name="Gueldener U."/>
            <person name="Muensterkoetter M."/>
            <person name="Nagy L.G."/>
        </authorList>
    </citation>
    <scope>NUCLEOTIDE SEQUENCE [LARGE SCALE GENOMIC DNA]</scope>
    <source>
        <strain evidence="3">28-4</strain>
    </source>
</reference>
<feature type="domain" description="Protein kinase" evidence="1">
    <location>
        <begin position="1"/>
        <end position="175"/>
    </location>
</feature>
<protein>
    <submittedName>
        <fullName evidence="2">Kinase-like protein</fullName>
    </submittedName>
</protein>
<dbReference type="InterPro" id="IPR051681">
    <property type="entry name" value="Ser/Thr_Kinases-Pseudokinases"/>
</dbReference>
<dbReference type="InterPro" id="IPR011009">
    <property type="entry name" value="Kinase-like_dom_sf"/>
</dbReference>
<dbReference type="Proteomes" id="UP000218334">
    <property type="component" value="Unassembled WGS sequence"/>
</dbReference>
<proteinExistence type="predicted"/>
<keyword evidence="3" id="KW-1185">Reference proteome</keyword>
<dbReference type="Pfam" id="PF00069">
    <property type="entry name" value="Pkinase"/>
    <property type="match status" value="1"/>
</dbReference>